<protein>
    <submittedName>
        <fullName evidence="1">Uncharacterized protein</fullName>
    </submittedName>
</protein>
<dbReference type="EMBL" id="CM047585">
    <property type="protein sequence ID" value="KAI9910684.1"/>
    <property type="molecule type" value="Genomic_DNA"/>
</dbReference>
<comment type="caution">
    <text evidence="1">The sequence shown here is derived from an EMBL/GenBank/DDBJ whole genome shotgun (WGS) entry which is preliminary data.</text>
</comment>
<evidence type="ECO:0000313" key="1">
    <source>
        <dbReference type="EMBL" id="KAI9910684.1"/>
    </source>
</evidence>
<evidence type="ECO:0000313" key="2">
    <source>
        <dbReference type="Proteomes" id="UP001163321"/>
    </source>
</evidence>
<gene>
    <name evidence="1" type="ORF">PsorP6_010309</name>
</gene>
<dbReference type="Proteomes" id="UP001163321">
    <property type="component" value="Chromosome 6"/>
</dbReference>
<proteinExistence type="predicted"/>
<keyword evidence="2" id="KW-1185">Reference proteome</keyword>
<organism evidence="1 2">
    <name type="scientific">Peronosclerospora sorghi</name>
    <dbReference type="NCBI Taxonomy" id="230839"/>
    <lineage>
        <taxon>Eukaryota</taxon>
        <taxon>Sar</taxon>
        <taxon>Stramenopiles</taxon>
        <taxon>Oomycota</taxon>
        <taxon>Peronosporomycetes</taxon>
        <taxon>Peronosporales</taxon>
        <taxon>Peronosporaceae</taxon>
        <taxon>Peronosclerospora</taxon>
    </lineage>
</organism>
<reference evidence="1 2" key="1">
    <citation type="journal article" date="2022" name="bioRxiv">
        <title>The genome of the oomycete Peronosclerospora sorghi, a cosmopolitan pathogen of maize and sorghum, is inflated with dispersed pseudogenes.</title>
        <authorList>
            <person name="Fletcher K."/>
            <person name="Martin F."/>
            <person name="Isakeit T."/>
            <person name="Cavanaugh K."/>
            <person name="Magill C."/>
            <person name="Michelmore R."/>
        </authorList>
    </citation>
    <scope>NUCLEOTIDE SEQUENCE [LARGE SCALE GENOMIC DNA]</scope>
    <source>
        <strain evidence="1">P6</strain>
    </source>
</reference>
<sequence>MVILLVNFLLVLSCFSAPSTSALVPETFRPACCSYTPNTLVSTTRFLRESGVPAEIETAVDALLETIARTYVESQTKRRKVSHGATSEHEHSLHSRRQKMAKVLFGHEAIQRWIKHVNELKVKNPESEISVIPRLVDLFGDEELFKILELAVRDQAYANLATELQAEQMHSWMKRNIAPDKVFDILGLGKTGTIMLDNPNFLYYVTYFDRFRAKNPDQPTCMATTILKHQSAADLIRQINDEKTSKSKKVQKVAKELENDLIAHLVQTQPLGEALDSLLIDFSAHLRLSRDTLKSICIELLVGYIKSTDTNLALITNPADTKVAVISELVKRFSEKLVVYSIITTNADDAMGVELRPVLLEYWLSKGKSIDDVMNLLRGLGYWEKSDSLRTQSFNVWFPYMLYVVERKPDEIKSLLTNLGAELKPEDLSRFFLRLETYSRLSQAMEKSPETMFQALKLADKGDAMIEDTTFLTWLAYRASYERRHPDSKISLATIFNFGFTDGGVQQLLKKLKEMLNDKQTRLARSGLLRLNDVS</sequence>
<name>A0ACC0VXU9_9STRA</name>
<accession>A0ACC0VXU9</accession>